<keyword evidence="2" id="KW-1185">Reference proteome</keyword>
<dbReference type="OrthoDB" id="2268646at2759"/>
<dbReference type="Proteomes" id="UP000646827">
    <property type="component" value="Unassembled WGS sequence"/>
</dbReference>
<accession>A0A8H7VSR6</accession>
<dbReference type="AlphaFoldDB" id="A0A8H7VSR6"/>
<organism evidence="1 2">
    <name type="scientific">Circinella minor</name>
    <dbReference type="NCBI Taxonomy" id="1195481"/>
    <lineage>
        <taxon>Eukaryota</taxon>
        <taxon>Fungi</taxon>
        <taxon>Fungi incertae sedis</taxon>
        <taxon>Mucoromycota</taxon>
        <taxon>Mucoromycotina</taxon>
        <taxon>Mucoromycetes</taxon>
        <taxon>Mucorales</taxon>
        <taxon>Lichtheimiaceae</taxon>
        <taxon>Circinella</taxon>
    </lineage>
</organism>
<proteinExistence type="predicted"/>
<protein>
    <submittedName>
        <fullName evidence="1">Uncharacterized protein</fullName>
    </submittedName>
</protein>
<comment type="caution">
    <text evidence="1">The sequence shown here is derived from an EMBL/GenBank/DDBJ whole genome shotgun (WGS) entry which is preliminary data.</text>
</comment>
<evidence type="ECO:0000313" key="1">
    <source>
        <dbReference type="EMBL" id="KAG2225714.1"/>
    </source>
</evidence>
<dbReference type="EMBL" id="JAEPRB010000024">
    <property type="protein sequence ID" value="KAG2225714.1"/>
    <property type="molecule type" value="Genomic_DNA"/>
</dbReference>
<gene>
    <name evidence="1" type="ORF">INT45_011382</name>
</gene>
<reference evidence="1 2" key="1">
    <citation type="submission" date="2020-12" db="EMBL/GenBank/DDBJ databases">
        <title>Metabolic potential, ecology and presence of endohyphal bacteria is reflected in genomic diversity of Mucoromycotina.</title>
        <authorList>
            <person name="Muszewska A."/>
            <person name="Okrasinska A."/>
            <person name="Steczkiewicz K."/>
            <person name="Drgas O."/>
            <person name="Orlowska M."/>
            <person name="Perlinska-Lenart U."/>
            <person name="Aleksandrzak-Piekarczyk T."/>
            <person name="Szatraj K."/>
            <person name="Zielenkiewicz U."/>
            <person name="Pilsyk S."/>
            <person name="Malc E."/>
            <person name="Mieczkowski P."/>
            <person name="Kruszewska J.S."/>
            <person name="Biernat P."/>
            <person name="Pawlowska J."/>
        </authorList>
    </citation>
    <scope>NUCLEOTIDE SEQUENCE [LARGE SCALE GENOMIC DNA]</scope>
    <source>
        <strain evidence="1 2">CBS 142.35</strain>
    </source>
</reference>
<evidence type="ECO:0000313" key="2">
    <source>
        <dbReference type="Proteomes" id="UP000646827"/>
    </source>
</evidence>
<name>A0A8H7VSR6_9FUNG</name>
<sequence length="74" mass="8284">MLSAFFNQLRVQVKNSTVGQRPSSTMNERREELGSAIITTCSTRNTFSSSSSSRSINTAFDDFIQKDLITSSWN</sequence>